<evidence type="ECO:0000256" key="1">
    <source>
        <dbReference type="ARBA" id="ARBA00004370"/>
    </source>
</evidence>
<dbReference type="Gene3D" id="2.40.160.50">
    <property type="entry name" value="membrane protein fhac: a member of the omp85/tpsb transporter family"/>
    <property type="match status" value="1"/>
</dbReference>
<protein>
    <submittedName>
        <fullName evidence="5">BamA/TamA family outer membrane protein</fullName>
    </submittedName>
</protein>
<dbReference type="InterPro" id="IPR000184">
    <property type="entry name" value="Bac_surfAg_D15"/>
</dbReference>
<sequence>MVVSLLLAACFETLSARGIPASAGGLGTLILQPEPGADSVRVWRDVLFEVDVKAWADSLSAKRKSRDSVPAASSRKRRSDSAMRSDTAKQNKEGNFWQRTVSGHEDRTFEQAFDYSLVLFPTYTNEGSFGIGGIGAALFRLDRRDSLMPPSDLSLEGNASLRGFFYAGAYGTLYFPGRRSRLYYEVSFSQQNLDFWGICYDSCHVRPPVSQTRWNVMALGYYDYRVLKNFYIGAALDFSYNNAVKMADPAYLDGQRSSYILTGIGLSLQYDSRDYAQNPTQGLNLLLRQMVYPSFMGDAGRTLWRTTFTASYYQRLWRGAVLATELYAECNAKDMPWPLKESVGGYYRLRGYYQGRYMDNNLFSFQLELRQKLFWRVGLVAFGGFGSVFSSFQDWRADQLLPAYGVGLRFEFKHNLNVRLDCGWGREVFGVVFAIGESF</sequence>
<comment type="caution">
    <text evidence="5">The sequence shown here is derived from an EMBL/GenBank/DDBJ whole genome shotgun (WGS) entry which is preliminary data.</text>
</comment>
<name>A0A9D9DT73_9BACT</name>
<dbReference type="Pfam" id="PF01103">
    <property type="entry name" value="Omp85"/>
    <property type="match status" value="1"/>
</dbReference>
<reference evidence="5" key="2">
    <citation type="journal article" date="2021" name="PeerJ">
        <title>Extensive microbial diversity within the chicken gut microbiome revealed by metagenomics and culture.</title>
        <authorList>
            <person name="Gilroy R."/>
            <person name="Ravi A."/>
            <person name="Getino M."/>
            <person name="Pursley I."/>
            <person name="Horton D.L."/>
            <person name="Alikhan N.F."/>
            <person name="Baker D."/>
            <person name="Gharbi K."/>
            <person name="Hall N."/>
            <person name="Watson M."/>
            <person name="Adriaenssens E.M."/>
            <person name="Foster-Nyarko E."/>
            <person name="Jarju S."/>
            <person name="Secka A."/>
            <person name="Antonio M."/>
            <person name="Oren A."/>
            <person name="Chaudhuri R.R."/>
            <person name="La Ragione R."/>
            <person name="Hildebrand F."/>
            <person name="Pallen M.J."/>
        </authorList>
    </citation>
    <scope>NUCLEOTIDE SEQUENCE</scope>
    <source>
        <strain evidence="5">2889</strain>
    </source>
</reference>
<evidence type="ECO:0000313" key="6">
    <source>
        <dbReference type="Proteomes" id="UP000823612"/>
    </source>
</evidence>
<dbReference type="AlphaFoldDB" id="A0A9D9DT73"/>
<feature type="domain" description="Bacterial surface antigen (D15)" evidence="4">
    <location>
        <begin position="222"/>
        <end position="424"/>
    </location>
</feature>
<dbReference type="Proteomes" id="UP000823612">
    <property type="component" value="Unassembled WGS sequence"/>
</dbReference>
<organism evidence="5 6">
    <name type="scientific">Candidatus Pullibacteroides excrementavium</name>
    <dbReference type="NCBI Taxonomy" id="2840905"/>
    <lineage>
        <taxon>Bacteria</taxon>
        <taxon>Pseudomonadati</taxon>
        <taxon>Bacteroidota</taxon>
        <taxon>Bacteroidia</taxon>
        <taxon>Bacteroidales</taxon>
        <taxon>Candidatus Pullibacteroides</taxon>
    </lineage>
</organism>
<dbReference type="EMBL" id="JADIMZ010000064">
    <property type="protein sequence ID" value="MBO8432510.1"/>
    <property type="molecule type" value="Genomic_DNA"/>
</dbReference>
<dbReference type="GO" id="GO:0019867">
    <property type="term" value="C:outer membrane"/>
    <property type="evidence" value="ECO:0007669"/>
    <property type="project" value="InterPro"/>
</dbReference>
<evidence type="ECO:0000256" key="2">
    <source>
        <dbReference type="ARBA" id="ARBA00023136"/>
    </source>
</evidence>
<feature type="compositionally biased region" description="Basic and acidic residues" evidence="3">
    <location>
        <begin position="79"/>
        <end position="92"/>
    </location>
</feature>
<gene>
    <name evidence="5" type="ORF">IAB08_04385</name>
</gene>
<comment type="subcellular location">
    <subcellularLocation>
        <location evidence="1">Membrane</location>
    </subcellularLocation>
</comment>
<evidence type="ECO:0000259" key="4">
    <source>
        <dbReference type="Pfam" id="PF01103"/>
    </source>
</evidence>
<keyword evidence="2" id="KW-0472">Membrane</keyword>
<evidence type="ECO:0000256" key="3">
    <source>
        <dbReference type="SAM" id="MobiDB-lite"/>
    </source>
</evidence>
<reference evidence="5" key="1">
    <citation type="submission" date="2020-10" db="EMBL/GenBank/DDBJ databases">
        <authorList>
            <person name="Gilroy R."/>
        </authorList>
    </citation>
    <scope>NUCLEOTIDE SEQUENCE</scope>
    <source>
        <strain evidence="5">2889</strain>
    </source>
</reference>
<evidence type="ECO:0000313" key="5">
    <source>
        <dbReference type="EMBL" id="MBO8432510.1"/>
    </source>
</evidence>
<proteinExistence type="predicted"/>
<feature type="region of interest" description="Disordered" evidence="3">
    <location>
        <begin position="66"/>
        <end position="97"/>
    </location>
</feature>
<accession>A0A9D9DT73</accession>